<keyword evidence="1" id="KW-1133">Transmembrane helix</keyword>
<evidence type="ECO:0000313" key="4">
    <source>
        <dbReference type="Proteomes" id="UP001596058"/>
    </source>
</evidence>
<feature type="domain" description="Putative sensor" evidence="2">
    <location>
        <begin position="14"/>
        <end position="200"/>
    </location>
</feature>
<gene>
    <name evidence="3" type="ORF">ACFPZ3_11730</name>
</gene>
<keyword evidence="1" id="KW-0472">Membrane</keyword>
<proteinExistence type="predicted"/>
<keyword evidence="1" id="KW-0812">Transmembrane</keyword>
<evidence type="ECO:0000256" key="1">
    <source>
        <dbReference type="SAM" id="Phobius"/>
    </source>
</evidence>
<feature type="transmembrane region" description="Helical" evidence="1">
    <location>
        <begin position="164"/>
        <end position="185"/>
    </location>
</feature>
<feature type="transmembrane region" description="Helical" evidence="1">
    <location>
        <begin position="40"/>
        <end position="60"/>
    </location>
</feature>
<feature type="transmembrane region" description="Helical" evidence="1">
    <location>
        <begin position="12"/>
        <end position="34"/>
    </location>
</feature>
<evidence type="ECO:0000313" key="3">
    <source>
        <dbReference type="EMBL" id="MFC5824519.1"/>
    </source>
</evidence>
<accession>A0ABW1CHF8</accession>
<evidence type="ECO:0000259" key="2">
    <source>
        <dbReference type="Pfam" id="PF13796"/>
    </source>
</evidence>
<protein>
    <submittedName>
        <fullName evidence="3">Sensor domain-containing protein</fullName>
    </submittedName>
</protein>
<dbReference type="EMBL" id="JBHSPA010000015">
    <property type="protein sequence ID" value="MFC5824519.1"/>
    <property type="molecule type" value="Genomic_DNA"/>
</dbReference>
<dbReference type="RefSeq" id="WP_379514045.1">
    <property type="nucleotide sequence ID" value="NZ_JBHSPA010000015.1"/>
</dbReference>
<dbReference type="Proteomes" id="UP001596058">
    <property type="component" value="Unassembled WGS sequence"/>
</dbReference>
<sequence length="216" mass="23073">MRTLRRRLATDTRYTLLGLPMAVAHFAIAVAGVAAGLGSAIAFVGLLILAGAAAMARNLADFERVSLREVLRRPVTRPPYRPAPAGAGWFRRVMNPLVNGQAWLDLLYGIVAFPISLATAVVTAVWWTGTIAGLTFPLYGWILARIPEVDGGVPALLGLGDSELTYVGFNTLIGVLFALTLVPIVRGAALIKANLAQAMLTRASYDPEPIAEPRWA</sequence>
<comment type="caution">
    <text evidence="3">The sequence shown here is derived from an EMBL/GenBank/DDBJ whole genome shotgun (WGS) entry which is preliminary data.</text>
</comment>
<name>A0ABW1CHF8_9ACTN</name>
<dbReference type="Pfam" id="PF13796">
    <property type="entry name" value="Sensor"/>
    <property type="match status" value="1"/>
</dbReference>
<reference evidence="4" key="1">
    <citation type="journal article" date="2019" name="Int. J. Syst. Evol. Microbiol.">
        <title>The Global Catalogue of Microorganisms (GCM) 10K type strain sequencing project: providing services to taxonomists for standard genome sequencing and annotation.</title>
        <authorList>
            <consortium name="The Broad Institute Genomics Platform"/>
            <consortium name="The Broad Institute Genome Sequencing Center for Infectious Disease"/>
            <person name="Wu L."/>
            <person name="Ma J."/>
        </authorList>
    </citation>
    <scope>NUCLEOTIDE SEQUENCE [LARGE SCALE GENOMIC DNA]</scope>
    <source>
        <strain evidence="4">CCUG 53903</strain>
    </source>
</reference>
<dbReference type="InterPro" id="IPR025828">
    <property type="entry name" value="Put_sensor_dom"/>
</dbReference>
<organism evidence="3 4">
    <name type="scientific">Nonomuraea insulae</name>
    <dbReference type="NCBI Taxonomy" id="1616787"/>
    <lineage>
        <taxon>Bacteria</taxon>
        <taxon>Bacillati</taxon>
        <taxon>Actinomycetota</taxon>
        <taxon>Actinomycetes</taxon>
        <taxon>Streptosporangiales</taxon>
        <taxon>Streptosporangiaceae</taxon>
        <taxon>Nonomuraea</taxon>
    </lineage>
</organism>
<feature type="transmembrane region" description="Helical" evidence="1">
    <location>
        <begin position="102"/>
        <end position="127"/>
    </location>
</feature>
<keyword evidence="4" id="KW-1185">Reference proteome</keyword>